<sequence>MSGEYNIFLSRPTDLSEEETETVNKISEILKCREIKLRTIGVTDFTNETPMKAIKEIMEQCTGAIILGFTQIKVERGIKKPETKKEMTLECYNIATPWNQIEAAMAYMLDLPLLIIKDNGIDGGIFDPGVTSKYIHEFDLKEQGWLEIEQFLQPFNEWYGDVIRKSSK</sequence>
<dbReference type="Proteomes" id="UP000184526">
    <property type="component" value="Unassembled WGS sequence"/>
</dbReference>
<organism evidence="1 2">
    <name type="scientific">Clostridium collagenovorans DSM 3089</name>
    <dbReference type="NCBI Taxonomy" id="1121306"/>
    <lineage>
        <taxon>Bacteria</taxon>
        <taxon>Bacillati</taxon>
        <taxon>Bacillota</taxon>
        <taxon>Clostridia</taxon>
        <taxon>Eubacteriales</taxon>
        <taxon>Clostridiaceae</taxon>
        <taxon>Clostridium</taxon>
    </lineage>
</organism>
<gene>
    <name evidence="1" type="ORF">SAMN02745196_02805</name>
</gene>
<accession>A0A1M5YBV8</accession>
<keyword evidence="2" id="KW-1185">Reference proteome</keyword>
<dbReference type="EMBL" id="FQXP01000013">
    <property type="protein sequence ID" value="SHI09571.1"/>
    <property type="molecule type" value="Genomic_DNA"/>
</dbReference>
<dbReference type="AlphaFoldDB" id="A0A1M5YBV8"/>
<proteinExistence type="predicted"/>
<dbReference type="STRING" id="1121306.SAMN02745196_02805"/>
<protein>
    <submittedName>
        <fullName evidence="1">Uncharacterized protein</fullName>
    </submittedName>
</protein>
<reference evidence="1 2" key="1">
    <citation type="submission" date="2016-11" db="EMBL/GenBank/DDBJ databases">
        <authorList>
            <person name="Jaros S."/>
            <person name="Januszkiewicz K."/>
            <person name="Wedrychowicz H."/>
        </authorList>
    </citation>
    <scope>NUCLEOTIDE SEQUENCE [LARGE SCALE GENOMIC DNA]</scope>
    <source>
        <strain evidence="1 2">DSM 3089</strain>
    </source>
</reference>
<name>A0A1M5YBV8_9CLOT</name>
<evidence type="ECO:0000313" key="2">
    <source>
        <dbReference type="Proteomes" id="UP000184526"/>
    </source>
</evidence>
<evidence type="ECO:0000313" key="1">
    <source>
        <dbReference type="EMBL" id="SHI09571.1"/>
    </source>
</evidence>
<dbReference type="RefSeq" id="WP_072832628.1">
    <property type="nucleotide sequence ID" value="NZ_FQXP01000013.1"/>
</dbReference>
<dbReference type="OrthoDB" id="2965948at2"/>